<name>A0ABS9QNR7_9HYPH</name>
<keyword evidence="3" id="KW-1185">Reference proteome</keyword>
<evidence type="ECO:0000313" key="2">
    <source>
        <dbReference type="EMBL" id="MCG7508965.1"/>
    </source>
</evidence>
<dbReference type="Proteomes" id="UP001201701">
    <property type="component" value="Unassembled WGS sequence"/>
</dbReference>
<evidence type="ECO:0000259" key="1">
    <source>
        <dbReference type="Pfam" id="PF21834"/>
    </source>
</evidence>
<comment type="caution">
    <text evidence="2">The sequence shown here is derived from an EMBL/GenBank/DDBJ whole genome shotgun (WGS) entry which is preliminary data.</text>
</comment>
<sequence length="173" mass="18492">MQIVRTEISRPTDGRTVFEVLFCGDGDECVSVRVAGQQFEADEAILARARTLLLETASFGLAANEYDAESNGNFDEVAVTAAQSEEGAVYVFECRDGEGSRLLPPSSMASFEAARAEALRCAVDMLVDLEPGKDALTGWLIRIRDAGGELLCVIDVEEADAARRATEANGLPG</sequence>
<feature type="domain" description="DUF6894" evidence="1">
    <location>
        <begin position="90"/>
        <end position="155"/>
    </location>
</feature>
<protein>
    <recommendedName>
        <fullName evidence="1">DUF6894 domain-containing protein</fullName>
    </recommendedName>
</protein>
<dbReference type="EMBL" id="JAKREW010000061">
    <property type="protein sequence ID" value="MCG7508965.1"/>
    <property type="molecule type" value="Genomic_DNA"/>
</dbReference>
<reference evidence="2 3" key="1">
    <citation type="submission" date="2022-02" db="EMBL/GenBank/DDBJ databases">
        <title>Draft genome sequence of Mezorhizobium retamae strain IRAMC:0171 isolated from Retama raetam nodules.</title>
        <authorList>
            <person name="Bengaied R."/>
            <person name="Sbissi I."/>
            <person name="Huber K."/>
            <person name="Ghodbane F."/>
            <person name="Nouioui I."/>
            <person name="Tarhouni M."/>
            <person name="Gtari M."/>
        </authorList>
    </citation>
    <scope>NUCLEOTIDE SEQUENCE [LARGE SCALE GENOMIC DNA]</scope>
    <source>
        <strain evidence="2 3">IRAMC:0171</strain>
    </source>
</reference>
<dbReference type="InterPro" id="IPR054189">
    <property type="entry name" value="DUF6894"/>
</dbReference>
<dbReference type="RefSeq" id="WP_239370464.1">
    <property type="nucleotide sequence ID" value="NZ_JAKREW010000061.1"/>
</dbReference>
<evidence type="ECO:0000313" key="3">
    <source>
        <dbReference type="Proteomes" id="UP001201701"/>
    </source>
</evidence>
<gene>
    <name evidence="2" type="ORF">L4923_28410</name>
</gene>
<accession>A0ABS9QNR7</accession>
<proteinExistence type="predicted"/>
<dbReference type="Pfam" id="PF21834">
    <property type="entry name" value="DUF6894"/>
    <property type="match status" value="1"/>
</dbReference>
<organism evidence="2 3">
    <name type="scientific">Mesorhizobium retamae</name>
    <dbReference type="NCBI Taxonomy" id="2912854"/>
    <lineage>
        <taxon>Bacteria</taxon>
        <taxon>Pseudomonadati</taxon>
        <taxon>Pseudomonadota</taxon>
        <taxon>Alphaproteobacteria</taxon>
        <taxon>Hyphomicrobiales</taxon>
        <taxon>Phyllobacteriaceae</taxon>
        <taxon>Mesorhizobium</taxon>
    </lineage>
</organism>